<feature type="transmembrane region" description="Helical" evidence="8">
    <location>
        <begin position="181"/>
        <end position="199"/>
    </location>
</feature>
<keyword evidence="5 8" id="KW-0812">Transmembrane</keyword>
<dbReference type="Proteomes" id="UP000295681">
    <property type="component" value="Unassembled WGS sequence"/>
</dbReference>
<keyword evidence="11" id="KW-1185">Reference proteome</keyword>
<proteinExistence type="predicted"/>
<evidence type="ECO:0000256" key="7">
    <source>
        <dbReference type="ARBA" id="ARBA00023136"/>
    </source>
</evidence>
<evidence type="ECO:0000256" key="2">
    <source>
        <dbReference type="ARBA" id="ARBA00022448"/>
    </source>
</evidence>
<feature type="transmembrane region" description="Helical" evidence="8">
    <location>
        <begin position="20"/>
        <end position="41"/>
    </location>
</feature>
<keyword evidence="7 8" id="KW-0472">Membrane</keyword>
<reference evidence="10 11" key="1">
    <citation type="journal article" date="2019" name="Appl. Microbiol. Biotechnol.">
        <title>Uncovering carbohydrate metabolism through a genotype-phenotype association study of 56 lactic acid bacteria genomes.</title>
        <authorList>
            <person name="Buron-Moles G."/>
            <person name="Chailyan A."/>
            <person name="Dolejs I."/>
            <person name="Forster J."/>
            <person name="Miks M.H."/>
        </authorList>
    </citation>
    <scope>NUCLEOTIDE SEQUENCE [LARGE SCALE GENOMIC DNA]</scope>
    <source>
        <strain evidence="10 11">ATCC 700006</strain>
    </source>
</reference>
<feature type="transmembrane region" description="Helical" evidence="8">
    <location>
        <begin position="266"/>
        <end position="284"/>
    </location>
</feature>
<feature type="transmembrane region" description="Helical" evidence="8">
    <location>
        <begin position="108"/>
        <end position="130"/>
    </location>
</feature>
<sequence>MTTQKTMTNTTSWQTIKKFIINVLNGTSLGIVITLIPSALVNQLLPLFSGNAFAQQIGFMTTLSQCALPIVSGFAVGQILKLSTIDAGSIALATFVSAGVVTPSPKGMTIAGTGVILNIILVAFLSTIIVQLTKQRLGHLKMLLQPLLTLIIAGGIGLATLEPLRNVQTYVGELVAYATDLTPILMGALLGMIFAFLIVSPLSSVGIGMAIGLAGVGSGAANAGITVASFTLAAMGSSVNPLGGTLAHFVGSPKIQMANMLTKPKLFIPTSIGAGIMGAIATLLNIKGTAFSAGFGFSGLIGPLTAYSQSDKSILAIIFVLLVFVILPVLLALLLKYIFIQHFGWIKAEDLKLTLQ</sequence>
<feature type="transmembrane region" description="Helical" evidence="8">
    <location>
        <begin position="291"/>
        <end position="308"/>
    </location>
</feature>
<dbReference type="Pfam" id="PF13303">
    <property type="entry name" value="PTS_EIIC_2"/>
    <property type="match status" value="1"/>
</dbReference>
<feature type="transmembrane region" description="Helical" evidence="8">
    <location>
        <begin position="142"/>
        <end position="161"/>
    </location>
</feature>
<evidence type="ECO:0000313" key="11">
    <source>
        <dbReference type="Proteomes" id="UP000295681"/>
    </source>
</evidence>
<dbReference type="InterPro" id="IPR003352">
    <property type="entry name" value="PTS_EIIC"/>
</dbReference>
<dbReference type="RefSeq" id="WP_010006945.1">
    <property type="nucleotide sequence ID" value="NZ_JAGYGP010000006.1"/>
</dbReference>
<feature type="transmembrane region" description="Helical" evidence="8">
    <location>
        <begin position="314"/>
        <end position="339"/>
    </location>
</feature>
<gene>
    <name evidence="10" type="ORF">C5L23_000846</name>
</gene>
<keyword evidence="3" id="KW-1003">Cell membrane</keyword>
<dbReference type="STRING" id="907931.GCA_000165675_01682"/>
<evidence type="ECO:0000256" key="8">
    <source>
        <dbReference type="SAM" id="Phobius"/>
    </source>
</evidence>
<name>A0A4R5NAB7_9LACO</name>
<protein>
    <recommendedName>
        <fullName evidence="9">Phosphotransferase system EIIC domain-containing protein</fullName>
    </recommendedName>
</protein>
<feature type="transmembrane region" description="Helical" evidence="8">
    <location>
        <begin position="53"/>
        <end position="76"/>
    </location>
</feature>
<evidence type="ECO:0000256" key="4">
    <source>
        <dbReference type="ARBA" id="ARBA00022597"/>
    </source>
</evidence>
<comment type="caution">
    <text evidence="10">The sequence shown here is derived from an EMBL/GenBank/DDBJ whole genome shotgun (WGS) entry which is preliminary data.</text>
</comment>
<dbReference type="EMBL" id="PUFI01000005">
    <property type="protein sequence ID" value="TDG69384.1"/>
    <property type="molecule type" value="Genomic_DNA"/>
</dbReference>
<dbReference type="GO" id="GO:0005886">
    <property type="term" value="C:plasma membrane"/>
    <property type="evidence" value="ECO:0007669"/>
    <property type="project" value="UniProtKB-SubCell"/>
</dbReference>
<dbReference type="AlphaFoldDB" id="A0A4R5NAB7"/>
<comment type="subcellular location">
    <subcellularLocation>
        <location evidence="1">Cell membrane</location>
        <topology evidence="1">Multi-pass membrane protein</topology>
    </subcellularLocation>
</comment>
<evidence type="ECO:0000259" key="9">
    <source>
        <dbReference type="Pfam" id="PF13303"/>
    </source>
</evidence>
<feature type="transmembrane region" description="Helical" evidence="8">
    <location>
        <begin position="211"/>
        <end position="235"/>
    </location>
</feature>
<accession>A0A4R5NAB7</accession>
<dbReference type="GO" id="GO:0009401">
    <property type="term" value="P:phosphoenolpyruvate-dependent sugar phosphotransferase system"/>
    <property type="evidence" value="ECO:0007669"/>
    <property type="project" value="InterPro"/>
</dbReference>
<evidence type="ECO:0000313" key="10">
    <source>
        <dbReference type="EMBL" id="TDG69384.1"/>
    </source>
</evidence>
<keyword evidence="4" id="KW-0762">Sugar transport</keyword>
<evidence type="ECO:0000256" key="6">
    <source>
        <dbReference type="ARBA" id="ARBA00022989"/>
    </source>
</evidence>
<keyword evidence="6 8" id="KW-1133">Transmembrane helix</keyword>
<evidence type="ECO:0000256" key="5">
    <source>
        <dbReference type="ARBA" id="ARBA00022692"/>
    </source>
</evidence>
<feature type="domain" description="Phosphotransferase system EIIC" evidence="9">
    <location>
        <begin position="22"/>
        <end position="353"/>
    </location>
</feature>
<organism evidence="10 11">
    <name type="scientific">Leuconostoc fallax</name>
    <dbReference type="NCBI Taxonomy" id="1251"/>
    <lineage>
        <taxon>Bacteria</taxon>
        <taxon>Bacillati</taxon>
        <taxon>Bacillota</taxon>
        <taxon>Bacilli</taxon>
        <taxon>Lactobacillales</taxon>
        <taxon>Lactobacillaceae</taxon>
        <taxon>Leuconostoc</taxon>
    </lineage>
</organism>
<dbReference type="GO" id="GO:0008982">
    <property type="term" value="F:protein-N(PI)-phosphohistidine-sugar phosphotransferase activity"/>
    <property type="evidence" value="ECO:0007669"/>
    <property type="project" value="InterPro"/>
</dbReference>
<evidence type="ECO:0000256" key="3">
    <source>
        <dbReference type="ARBA" id="ARBA00022475"/>
    </source>
</evidence>
<feature type="transmembrane region" description="Helical" evidence="8">
    <location>
        <begin position="83"/>
        <end position="102"/>
    </location>
</feature>
<keyword evidence="2" id="KW-0813">Transport</keyword>
<evidence type="ECO:0000256" key="1">
    <source>
        <dbReference type="ARBA" id="ARBA00004651"/>
    </source>
</evidence>